<evidence type="ECO:0000313" key="3">
    <source>
        <dbReference type="Proteomes" id="UP001589568"/>
    </source>
</evidence>
<organism evidence="2 3">
    <name type="scientific">Nonomuraea salmonea</name>
    <dbReference type="NCBI Taxonomy" id="46181"/>
    <lineage>
        <taxon>Bacteria</taxon>
        <taxon>Bacillati</taxon>
        <taxon>Actinomycetota</taxon>
        <taxon>Actinomycetes</taxon>
        <taxon>Streptosporangiales</taxon>
        <taxon>Streptosporangiaceae</taxon>
        <taxon>Nonomuraea</taxon>
    </lineage>
</organism>
<comment type="caution">
    <text evidence="2">The sequence shown here is derived from an EMBL/GenBank/DDBJ whole genome shotgun (WGS) entry which is preliminary data.</text>
</comment>
<proteinExistence type="predicted"/>
<evidence type="ECO:0000313" key="2">
    <source>
        <dbReference type="EMBL" id="MFB9476998.1"/>
    </source>
</evidence>
<dbReference type="Proteomes" id="UP001589568">
    <property type="component" value="Unassembled WGS sequence"/>
</dbReference>
<accession>A0ABV5P341</accession>
<gene>
    <name evidence="2" type="ORF">ACFFR3_46550</name>
</gene>
<sequence length="43" mass="4396">MLSKRLLAKLVVAAAIITTGILAAAPANAVTDPPSTDGYIWSN</sequence>
<reference evidence="2 3" key="1">
    <citation type="submission" date="2024-09" db="EMBL/GenBank/DDBJ databases">
        <authorList>
            <person name="Sun Q."/>
            <person name="Mori K."/>
        </authorList>
    </citation>
    <scope>NUCLEOTIDE SEQUENCE [LARGE SCALE GENOMIC DNA]</scope>
    <source>
        <strain evidence="2 3">JCM 3324</strain>
    </source>
</reference>
<protein>
    <submittedName>
        <fullName evidence="2">Uncharacterized protein</fullName>
    </submittedName>
</protein>
<feature type="chain" id="PRO_5045454938" evidence="1">
    <location>
        <begin position="30"/>
        <end position="43"/>
    </location>
</feature>
<name>A0ABV5P341_9ACTN</name>
<keyword evidence="3" id="KW-1185">Reference proteome</keyword>
<dbReference type="EMBL" id="JBHMCF010000058">
    <property type="protein sequence ID" value="MFB9476998.1"/>
    <property type="molecule type" value="Genomic_DNA"/>
</dbReference>
<feature type="signal peptide" evidence="1">
    <location>
        <begin position="1"/>
        <end position="29"/>
    </location>
</feature>
<evidence type="ECO:0000256" key="1">
    <source>
        <dbReference type="SAM" id="SignalP"/>
    </source>
</evidence>
<dbReference type="RefSeq" id="WP_355419728.1">
    <property type="nucleotide sequence ID" value="NZ_JBHMCF010000058.1"/>
</dbReference>
<keyword evidence="1" id="KW-0732">Signal</keyword>